<protein>
    <submittedName>
        <fullName evidence="6">Cytokine receptor family member B16 isoform X1</fullName>
    </submittedName>
</protein>
<gene>
    <name evidence="6" type="primary">crfb16</name>
</gene>
<feature type="domain" description="Fibronectin type-III" evidence="3">
    <location>
        <begin position="36"/>
        <end position="151"/>
    </location>
</feature>
<dbReference type="GeneID" id="108882456"/>
<keyword evidence="2" id="KW-1133">Transmembrane helix</keyword>
<feature type="transmembrane region" description="Helical" evidence="2">
    <location>
        <begin position="265"/>
        <end position="284"/>
    </location>
</feature>
<feature type="domain" description="Interferon/interleukin receptor" evidence="4">
    <location>
        <begin position="168"/>
        <end position="252"/>
    </location>
</feature>
<dbReference type="AlphaFoldDB" id="A0AAJ8DPD6"/>
<dbReference type="InterPro" id="IPR050650">
    <property type="entry name" value="Type-II_Cytokine-TF_Rcpt"/>
</dbReference>
<reference evidence="6" key="1">
    <citation type="submission" date="2025-08" db="UniProtKB">
        <authorList>
            <consortium name="RefSeq"/>
        </authorList>
    </citation>
    <scope>IDENTIFICATION</scope>
    <source>
        <tissue evidence="6">Brain</tissue>
    </source>
</reference>
<name>A0AAJ8DPD6_LATCA</name>
<keyword evidence="2" id="KW-0472">Membrane</keyword>
<dbReference type="InterPro" id="IPR003961">
    <property type="entry name" value="FN3_dom"/>
</dbReference>
<dbReference type="RefSeq" id="XP_050926201.1">
    <property type="nucleotide sequence ID" value="XM_051070244.1"/>
</dbReference>
<dbReference type="InterPro" id="IPR036116">
    <property type="entry name" value="FN3_sf"/>
</dbReference>
<proteinExistence type="predicted"/>
<dbReference type="Pfam" id="PF01108">
    <property type="entry name" value="Tissue_fac"/>
    <property type="match status" value="1"/>
</dbReference>
<keyword evidence="6" id="KW-0675">Receptor</keyword>
<dbReference type="Proteomes" id="UP000694890">
    <property type="component" value="Linkage group LG4"/>
</dbReference>
<feature type="region of interest" description="Disordered" evidence="1">
    <location>
        <begin position="324"/>
        <end position="346"/>
    </location>
</feature>
<dbReference type="Pfam" id="PF09294">
    <property type="entry name" value="Interfer-bind"/>
    <property type="match status" value="1"/>
</dbReference>
<dbReference type="InterPro" id="IPR013783">
    <property type="entry name" value="Ig-like_fold"/>
</dbReference>
<evidence type="ECO:0000313" key="6">
    <source>
        <dbReference type="RefSeq" id="XP_050926201.1"/>
    </source>
</evidence>
<dbReference type="SUPFAM" id="SSF49265">
    <property type="entry name" value="Fibronectin type III"/>
    <property type="match status" value="2"/>
</dbReference>
<evidence type="ECO:0000313" key="5">
    <source>
        <dbReference type="Proteomes" id="UP000694890"/>
    </source>
</evidence>
<accession>A0AAJ8DPD6</accession>
<organism evidence="5 6">
    <name type="scientific">Lates calcarifer</name>
    <name type="common">Barramundi</name>
    <name type="synonym">Holocentrus calcarifer</name>
    <dbReference type="NCBI Taxonomy" id="8187"/>
    <lineage>
        <taxon>Eukaryota</taxon>
        <taxon>Metazoa</taxon>
        <taxon>Chordata</taxon>
        <taxon>Craniata</taxon>
        <taxon>Vertebrata</taxon>
        <taxon>Euteleostomi</taxon>
        <taxon>Actinopterygii</taxon>
        <taxon>Neopterygii</taxon>
        <taxon>Teleostei</taxon>
        <taxon>Neoteleostei</taxon>
        <taxon>Acanthomorphata</taxon>
        <taxon>Carangaria</taxon>
        <taxon>Carangaria incertae sedis</taxon>
        <taxon>Centropomidae</taxon>
        <taxon>Lates</taxon>
    </lineage>
</organism>
<evidence type="ECO:0000256" key="2">
    <source>
        <dbReference type="SAM" id="Phobius"/>
    </source>
</evidence>
<dbReference type="PANTHER" id="PTHR20859:SF48">
    <property type="entry name" value="INTERLEUKIN-20 RECEPTOR SUBUNIT BETA"/>
    <property type="match status" value="1"/>
</dbReference>
<dbReference type="CTD" id="100174902"/>
<dbReference type="GO" id="GO:0005886">
    <property type="term" value="C:plasma membrane"/>
    <property type="evidence" value="ECO:0007669"/>
    <property type="project" value="TreeGrafter"/>
</dbReference>
<evidence type="ECO:0000259" key="3">
    <source>
        <dbReference type="Pfam" id="PF01108"/>
    </source>
</evidence>
<dbReference type="InterPro" id="IPR015373">
    <property type="entry name" value="Interferon/interleukin_rcp_dom"/>
</dbReference>
<evidence type="ECO:0000256" key="1">
    <source>
        <dbReference type="SAM" id="MobiDB-lite"/>
    </source>
</evidence>
<dbReference type="GO" id="GO:0042015">
    <property type="term" value="F:interleukin-20 binding"/>
    <property type="evidence" value="ECO:0007669"/>
    <property type="project" value="TreeGrafter"/>
</dbReference>
<dbReference type="GO" id="GO:0004896">
    <property type="term" value="F:cytokine receptor activity"/>
    <property type="evidence" value="ECO:0007669"/>
    <property type="project" value="TreeGrafter"/>
</dbReference>
<evidence type="ECO:0000259" key="4">
    <source>
        <dbReference type="Pfam" id="PF09294"/>
    </source>
</evidence>
<dbReference type="Gene3D" id="2.60.40.10">
    <property type="entry name" value="Immunoglobulins"/>
    <property type="match status" value="2"/>
</dbReference>
<keyword evidence="2" id="KW-0812">Transmembrane</keyword>
<sequence length="346" mass="38879">MLRHGGPDVSRPVSPFALELKAVVMRRRWAVSLLWMMMLVLLDLNNDSEYGLIVSAGVWMLPAPSRVSMESVDMRHTLTWLPLQASCNTTILYSVQFQGEFELTVLNGSWVDAPECHRTPHTHCDLTFDLGSDSDYNLHVRAQCGSQLSAWTRLSRPFNRRDTVLTVPDMTLSAVGNALQVSFDKLPLTAVVRVTVWKRGDELQASVHTLPAEQKVLHVAALQEGAVYCVRAQTVLDTQLQSSSTDAHCVSITGPDAAWKRPTTVTVTVIIMAGLLFAVFWSIIHCRPDTCQKYFHKETLPQSLRPVGDIQVLMRRQEEERCEQIDVTSHVDDHSSRRPFTEDSVE</sequence>
<dbReference type="PANTHER" id="PTHR20859">
    <property type="entry name" value="INTERFERON/INTERLEUKIN RECEPTOR"/>
    <property type="match status" value="1"/>
</dbReference>